<evidence type="ECO:0000313" key="2">
    <source>
        <dbReference type="EMBL" id="PAV14578.1"/>
    </source>
</evidence>
<dbReference type="Gene3D" id="1.10.10.10">
    <property type="entry name" value="Winged helix-like DNA-binding domain superfamily/Winged helix DNA-binding domain"/>
    <property type="match status" value="1"/>
</dbReference>
<dbReference type="EMBL" id="LMVP01000001">
    <property type="protein sequence ID" value="PAV14578.1"/>
    <property type="molecule type" value="Genomic_DNA"/>
</dbReference>
<organism evidence="2 3">
    <name type="scientific">Methanosarcina spelaei</name>
    <dbReference type="NCBI Taxonomy" id="1036679"/>
    <lineage>
        <taxon>Archaea</taxon>
        <taxon>Methanobacteriati</taxon>
        <taxon>Methanobacteriota</taxon>
        <taxon>Stenosarchaea group</taxon>
        <taxon>Methanomicrobia</taxon>
        <taxon>Methanosarcinales</taxon>
        <taxon>Methanosarcinaceae</taxon>
        <taxon>Methanosarcina</taxon>
    </lineage>
</organism>
<dbReference type="SUPFAM" id="SSF46785">
    <property type="entry name" value="Winged helix' DNA-binding domain"/>
    <property type="match status" value="1"/>
</dbReference>
<dbReference type="PROSITE" id="PS50995">
    <property type="entry name" value="HTH_MARR_2"/>
    <property type="match status" value="1"/>
</dbReference>
<reference evidence="2 3" key="1">
    <citation type="journal article" date="2017" name="BMC Genomics">
        <title>Genomic analysis of methanogenic archaea reveals a shift towards energy conservation.</title>
        <authorList>
            <person name="Gilmore S.P."/>
            <person name="Henske J.K."/>
            <person name="Sexton J.A."/>
            <person name="Solomon K.V."/>
            <person name="Seppala S."/>
            <person name="Yoo J.I."/>
            <person name="Huyett L.M."/>
            <person name="Pressman A."/>
            <person name="Cogan J.Z."/>
            <person name="Kivenson V."/>
            <person name="Peng X."/>
            <person name="Tan Y."/>
            <person name="Valentine D.L."/>
            <person name="O'Malley M.A."/>
        </authorList>
    </citation>
    <scope>NUCLEOTIDE SEQUENCE [LARGE SCALE GENOMIC DNA]</scope>
    <source>
        <strain evidence="2 3">MC-15</strain>
    </source>
</reference>
<dbReference type="PANTHER" id="PTHR33164">
    <property type="entry name" value="TRANSCRIPTIONAL REGULATOR, MARR FAMILY"/>
    <property type="match status" value="1"/>
</dbReference>
<dbReference type="Proteomes" id="UP000218164">
    <property type="component" value="Unassembled WGS sequence"/>
</dbReference>
<gene>
    <name evidence="2" type="ORF">ASJ81_01310</name>
</gene>
<proteinExistence type="predicted"/>
<dbReference type="InterPro" id="IPR036390">
    <property type="entry name" value="WH_DNA-bd_sf"/>
</dbReference>
<feature type="domain" description="HTH marR-type" evidence="1">
    <location>
        <begin position="1"/>
        <end position="149"/>
    </location>
</feature>
<comment type="caution">
    <text evidence="2">The sequence shown here is derived from an EMBL/GenBank/DDBJ whole genome shotgun (WGS) entry which is preliminary data.</text>
</comment>
<dbReference type="InterPro" id="IPR039422">
    <property type="entry name" value="MarR/SlyA-like"/>
</dbReference>
<evidence type="ECO:0000313" key="3">
    <source>
        <dbReference type="Proteomes" id="UP000218164"/>
    </source>
</evidence>
<protein>
    <recommendedName>
        <fullName evidence="1">HTH marR-type domain-containing protein</fullName>
    </recommendedName>
</protein>
<dbReference type="PRINTS" id="PR00598">
    <property type="entry name" value="HTHMARR"/>
</dbReference>
<keyword evidence="3" id="KW-1185">Reference proteome</keyword>
<dbReference type="OrthoDB" id="68085at2157"/>
<sequence>METRECKALKIIENWDSINKIMELKWHEIAQQSNLSLEQFHLLIELDELELNVSNETQLPTVGEIASNIGNAPNTLSERIKRLEKKGLVEKIKDKSDLRVSRVALTNEGRRLIESIHNQVGKNLLNEVLEKMDEESIDNLSKSLDQLLNYLSNRKN</sequence>
<dbReference type="SMART" id="SM00347">
    <property type="entry name" value="HTH_MARR"/>
    <property type="match status" value="1"/>
</dbReference>
<dbReference type="CDD" id="cd00090">
    <property type="entry name" value="HTH_ARSR"/>
    <property type="match status" value="1"/>
</dbReference>
<dbReference type="AlphaFoldDB" id="A0A2A2HZ73"/>
<dbReference type="GO" id="GO:0006950">
    <property type="term" value="P:response to stress"/>
    <property type="evidence" value="ECO:0007669"/>
    <property type="project" value="TreeGrafter"/>
</dbReference>
<dbReference type="InterPro" id="IPR036388">
    <property type="entry name" value="WH-like_DNA-bd_sf"/>
</dbReference>
<dbReference type="RefSeq" id="WP_095642714.1">
    <property type="nucleotide sequence ID" value="NZ_LMVP01000001.1"/>
</dbReference>
<dbReference type="InterPro" id="IPR000835">
    <property type="entry name" value="HTH_MarR-typ"/>
</dbReference>
<dbReference type="InterPro" id="IPR011991">
    <property type="entry name" value="ArsR-like_HTH"/>
</dbReference>
<dbReference type="Pfam" id="PF01047">
    <property type="entry name" value="MarR"/>
    <property type="match status" value="1"/>
</dbReference>
<name>A0A2A2HZ73_9EURY</name>
<dbReference type="PANTHER" id="PTHR33164:SF89">
    <property type="entry name" value="MARR FAMILY REGULATORY PROTEIN"/>
    <property type="match status" value="1"/>
</dbReference>
<evidence type="ECO:0000259" key="1">
    <source>
        <dbReference type="PROSITE" id="PS50995"/>
    </source>
</evidence>
<dbReference type="GO" id="GO:0003700">
    <property type="term" value="F:DNA-binding transcription factor activity"/>
    <property type="evidence" value="ECO:0007669"/>
    <property type="project" value="InterPro"/>
</dbReference>
<accession>A0A2A2HZ73</accession>